<feature type="coiled-coil region" evidence="1">
    <location>
        <begin position="69"/>
        <end position="106"/>
    </location>
</feature>
<dbReference type="AlphaFoldDB" id="A0A2N6UL14"/>
<reference evidence="2 3" key="1">
    <citation type="submission" date="2017-09" db="EMBL/GenBank/DDBJ databases">
        <title>Bacterial strain isolated from the female urinary microbiota.</title>
        <authorList>
            <person name="Thomas-White K."/>
            <person name="Kumar N."/>
            <person name="Forster S."/>
            <person name="Putonti C."/>
            <person name="Lawley T."/>
            <person name="Wolfe A.J."/>
        </authorList>
    </citation>
    <scope>NUCLEOTIDE SEQUENCE [LARGE SCALE GENOMIC DNA]</scope>
    <source>
        <strain evidence="2 3">UMB0204</strain>
    </source>
</reference>
<organism evidence="2 3">
    <name type="scientific">Anaerococcus hydrogenalis</name>
    <dbReference type="NCBI Taxonomy" id="33029"/>
    <lineage>
        <taxon>Bacteria</taxon>
        <taxon>Bacillati</taxon>
        <taxon>Bacillota</taxon>
        <taxon>Tissierellia</taxon>
        <taxon>Tissierellales</taxon>
        <taxon>Peptoniphilaceae</taxon>
        <taxon>Anaerococcus</taxon>
    </lineage>
</organism>
<sequence length="110" mass="13144">MENITIETIRNDLESITINTLILKDLIFINNNIKGNLEPQKIESLEITISNLSESLYAETEQAEKNLFRLISREKLKSLQTDLDDLERDIRQFKERKEEEEDEEEEDFYY</sequence>
<comment type="caution">
    <text evidence="2">The sequence shown here is derived from an EMBL/GenBank/DDBJ whole genome shotgun (WGS) entry which is preliminary data.</text>
</comment>
<name>A0A2N6UL14_9FIRM</name>
<dbReference type="Proteomes" id="UP000235658">
    <property type="component" value="Unassembled WGS sequence"/>
</dbReference>
<evidence type="ECO:0000313" key="3">
    <source>
        <dbReference type="Proteomes" id="UP000235658"/>
    </source>
</evidence>
<accession>A0A2N6UL14</accession>
<protein>
    <submittedName>
        <fullName evidence="2">Uncharacterized protein</fullName>
    </submittedName>
</protein>
<evidence type="ECO:0000313" key="2">
    <source>
        <dbReference type="EMBL" id="PMC82496.1"/>
    </source>
</evidence>
<dbReference type="RefSeq" id="WP_102197551.1">
    <property type="nucleotide sequence ID" value="NZ_PNHP01000001.1"/>
</dbReference>
<proteinExistence type="predicted"/>
<gene>
    <name evidence="2" type="ORF">CJ192_01840</name>
</gene>
<dbReference type="GeneID" id="84577918"/>
<dbReference type="EMBL" id="PNHP01000001">
    <property type="protein sequence ID" value="PMC82496.1"/>
    <property type="molecule type" value="Genomic_DNA"/>
</dbReference>
<keyword evidence="1" id="KW-0175">Coiled coil</keyword>
<evidence type="ECO:0000256" key="1">
    <source>
        <dbReference type="SAM" id="Coils"/>
    </source>
</evidence>